<dbReference type="STRING" id="341663.Q0CKI0"/>
<dbReference type="GeneID" id="4321485"/>
<proteinExistence type="predicted"/>
<dbReference type="OrthoDB" id="4483681at2759"/>
<dbReference type="SUPFAM" id="SSF52540">
    <property type="entry name" value="P-loop containing nucleoside triphosphate hydrolases"/>
    <property type="match status" value="1"/>
</dbReference>
<gene>
    <name evidence="2" type="ORF">ATEG_05804</name>
</gene>
<dbReference type="AlphaFoldDB" id="Q0CKI0"/>
<evidence type="ECO:0000313" key="3">
    <source>
        <dbReference type="Proteomes" id="UP000007963"/>
    </source>
</evidence>
<evidence type="ECO:0000313" key="2">
    <source>
        <dbReference type="EMBL" id="EAU33565.1"/>
    </source>
</evidence>
<evidence type="ECO:0000256" key="1">
    <source>
        <dbReference type="SAM" id="MobiDB-lite"/>
    </source>
</evidence>
<organism evidence="2 3">
    <name type="scientific">Aspergillus terreus (strain NIH 2624 / FGSC A1156)</name>
    <dbReference type="NCBI Taxonomy" id="341663"/>
    <lineage>
        <taxon>Eukaryota</taxon>
        <taxon>Fungi</taxon>
        <taxon>Dikarya</taxon>
        <taxon>Ascomycota</taxon>
        <taxon>Pezizomycotina</taxon>
        <taxon>Eurotiomycetes</taxon>
        <taxon>Eurotiomycetidae</taxon>
        <taxon>Eurotiales</taxon>
        <taxon>Aspergillaceae</taxon>
        <taxon>Aspergillus</taxon>
        <taxon>Aspergillus subgen. Circumdati</taxon>
    </lineage>
</organism>
<dbReference type="RefSeq" id="XP_001214982.1">
    <property type="nucleotide sequence ID" value="XM_001214982.1"/>
</dbReference>
<dbReference type="VEuPathDB" id="FungiDB:ATEG_05804"/>
<protein>
    <submittedName>
        <fullName evidence="2">Uncharacterized protein</fullName>
    </submittedName>
</protein>
<dbReference type="EMBL" id="CH476601">
    <property type="protein sequence ID" value="EAU33565.1"/>
    <property type="molecule type" value="Genomic_DNA"/>
</dbReference>
<name>Q0CKI0_ASPTN</name>
<sequence length="249" mass="27500">MSEQGDITQSFDEPRASSQDNEPTVDQATVTHGGSVNFEINEAPVKRQVNALVKLQSNENGVGRWLDLFLNQECNALPDVDLLHGIDNSVVNAALARLLRLRKWNAQQKAAFRSLRRTKGGCAILEGFLGCGKTSVLAATAIFLHRCGFNVFLVVERAQFDELSALDPIQYVRIRGEVEKRARTSANPLEPGAVVEESLELEKHIALIGHLQALKLSLSRRAEGNPEYTLLTHVMRKCIEPVTNGGGYW</sequence>
<dbReference type="Proteomes" id="UP000007963">
    <property type="component" value="Unassembled WGS sequence"/>
</dbReference>
<accession>Q0CKI0</accession>
<feature type="region of interest" description="Disordered" evidence="1">
    <location>
        <begin position="1"/>
        <end position="29"/>
    </location>
</feature>
<reference evidence="3" key="1">
    <citation type="submission" date="2005-09" db="EMBL/GenBank/DDBJ databases">
        <title>Annotation of the Aspergillus terreus NIH2624 genome.</title>
        <authorList>
            <person name="Birren B.W."/>
            <person name="Lander E.S."/>
            <person name="Galagan J.E."/>
            <person name="Nusbaum C."/>
            <person name="Devon K."/>
            <person name="Henn M."/>
            <person name="Ma L.-J."/>
            <person name="Jaffe D.B."/>
            <person name="Butler J."/>
            <person name="Alvarez P."/>
            <person name="Gnerre S."/>
            <person name="Grabherr M."/>
            <person name="Kleber M."/>
            <person name="Mauceli E.W."/>
            <person name="Brockman W."/>
            <person name="Rounsley S."/>
            <person name="Young S.K."/>
            <person name="LaButti K."/>
            <person name="Pushparaj V."/>
            <person name="DeCaprio D."/>
            <person name="Crawford M."/>
            <person name="Koehrsen M."/>
            <person name="Engels R."/>
            <person name="Montgomery P."/>
            <person name="Pearson M."/>
            <person name="Howarth C."/>
            <person name="Larson L."/>
            <person name="Luoma S."/>
            <person name="White J."/>
            <person name="Alvarado L."/>
            <person name="Kodira C.D."/>
            <person name="Zeng Q."/>
            <person name="Oleary S."/>
            <person name="Yandava C."/>
            <person name="Denning D.W."/>
            <person name="Nierman W.C."/>
            <person name="Milne T."/>
            <person name="Madden K."/>
        </authorList>
    </citation>
    <scope>NUCLEOTIDE SEQUENCE [LARGE SCALE GENOMIC DNA]</scope>
    <source>
        <strain evidence="3">NIH 2624 / FGSC A1156</strain>
    </source>
</reference>
<dbReference type="HOGENOM" id="CLU_1115556_0_0_1"/>
<dbReference type="InterPro" id="IPR027417">
    <property type="entry name" value="P-loop_NTPase"/>
</dbReference>